<dbReference type="EMBL" id="KL197715">
    <property type="protein sequence ID" value="KDQ59903.1"/>
    <property type="molecule type" value="Genomic_DNA"/>
</dbReference>
<evidence type="ECO:0000259" key="7">
    <source>
        <dbReference type="PROSITE" id="PS50850"/>
    </source>
</evidence>
<feature type="domain" description="Major facilitator superfamily (MFS) profile" evidence="7">
    <location>
        <begin position="1"/>
        <end position="169"/>
    </location>
</feature>
<evidence type="ECO:0000256" key="6">
    <source>
        <dbReference type="SAM" id="Phobius"/>
    </source>
</evidence>
<dbReference type="AlphaFoldDB" id="A0A067PYK4"/>
<evidence type="ECO:0000256" key="4">
    <source>
        <dbReference type="ARBA" id="ARBA00022989"/>
    </source>
</evidence>
<evidence type="ECO:0000256" key="3">
    <source>
        <dbReference type="ARBA" id="ARBA00022692"/>
    </source>
</evidence>
<proteinExistence type="predicted"/>
<feature type="transmembrane region" description="Helical" evidence="6">
    <location>
        <begin position="113"/>
        <end position="135"/>
    </location>
</feature>
<dbReference type="Pfam" id="PF07690">
    <property type="entry name" value="MFS_1"/>
    <property type="match status" value="1"/>
</dbReference>
<keyword evidence="4 6" id="KW-1133">Transmembrane helix</keyword>
<keyword evidence="3 6" id="KW-0812">Transmembrane</keyword>
<reference evidence="9" key="1">
    <citation type="journal article" date="2014" name="Proc. Natl. Acad. Sci. U.S.A.">
        <title>Extensive sampling of basidiomycete genomes demonstrates inadequacy of the white-rot/brown-rot paradigm for wood decay fungi.</title>
        <authorList>
            <person name="Riley R."/>
            <person name="Salamov A.A."/>
            <person name="Brown D.W."/>
            <person name="Nagy L.G."/>
            <person name="Floudas D."/>
            <person name="Held B.W."/>
            <person name="Levasseur A."/>
            <person name="Lombard V."/>
            <person name="Morin E."/>
            <person name="Otillar R."/>
            <person name="Lindquist E.A."/>
            <person name="Sun H."/>
            <person name="LaButti K.M."/>
            <person name="Schmutz J."/>
            <person name="Jabbour D."/>
            <person name="Luo H."/>
            <person name="Baker S.E."/>
            <person name="Pisabarro A.G."/>
            <person name="Walton J.D."/>
            <person name="Blanchette R.A."/>
            <person name="Henrissat B."/>
            <person name="Martin F."/>
            <person name="Cullen D."/>
            <person name="Hibbett D.S."/>
            <person name="Grigoriev I.V."/>
        </authorList>
    </citation>
    <scope>NUCLEOTIDE SEQUENCE [LARGE SCALE GENOMIC DNA]</scope>
    <source>
        <strain evidence="9">MUCL 33604</strain>
    </source>
</reference>
<evidence type="ECO:0000313" key="8">
    <source>
        <dbReference type="EMBL" id="KDQ59903.1"/>
    </source>
</evidence>
<sequence>SSLLATCTFTLFYGRLRNVMGRKGANQAAVFFAVLGTLACGLSGNMELLIAGRFVGSLGLGGGGIFTTSTIVFSDIYNMRSRGLTQGIQSVFNSLGMSLGGPLGGFISDRLGWCWAFLLQMPLFLISFVLTSWYLNYVTPGKGKSTLDELKRIDYWGSATLLGSVRGSL</sequence>
<dbReference type="InterPro" id="IPR020846">
    <property type="entry name" value="MFS_dom"/>
</dbReference>
<evidence type="ECO:0000256" key="1">
    <source>
        <dbReference type="ARBA" id="ARBA00004127"/>
    </source>
</evidence>
<dbReference type="PROSITE" id="PS50850">
    <property type="entry name" value="MFS"/>
    <property type="match status" value="1"/>
</dbReference>
<dbReference type="InterPro" id="IPR011701">
    <property type="entry name" value="MFS"/>
</dbReference>
<accession>A0A067PYK4</accession>
<organism evidence="8 9">
    <name type="scientific">Jaapia argillacea MUCL 33604</name>
    <dbReference type="NCBI Taxonomy" id="933084"/>
    <lineage>
        <taxon>Eukaryota</taxon>
        <taxon>Fungi</taxon>
        <taxon>Dikarya</taxon>
        <taxon>Basidiomycota</taxon>
        <taxon>Agaricomycotina</taxon>
        <taxon>Agaricomycetes</taxon>
        <taxon>Agaricomycetidae</taxon>
        <taxon>Jaapiales</taxon>
        <taxon>Jaapiaceae</taxon>
        <taxon>Jaapia</taxon>
    </lineage>
</organism>
<dbReference type="PANTHER" id="PTHR23501">
    <property type="entry name" value="MAJOR FACILITATOR SUPERFAMILY"/>
    <property type="match status" value="1"/>
</dbReference>
<dbReference type="SUPFAM" id="SSF103473">
    <property type="entry name" value="MFS general substrate transporter"/>
    <property type="match status" value="1"/>
</dbReference>
<evidence type="ECO:0000313" key="9">
    <source>
        <dbReference type="Proteomes" id="UP000027265"/>
    </source>
</evidence>
<feature type="transmembrane region" description="Helical" evidence="6">
    <location>
        <begin position="25"/>
        <end position="44"/>
    </location>
</feature>
<dbReference type="Proteomes" id="UP000027265">
    <property type="component" value="Unassembled WGS sequence"/>
</dbReference>
<dbReference type="HOGENOM" id="CLU_1582359_0_0_1"/>
<dbReference type="GO" id="GO:0000329">
    <property type="term" value="C:fungal-type vacuole membrane"/>
    <property type="evidence" value="ECO:0007669"/>
    <property type="project" value="TreeGrafter"/>
</dbReference>
<dbReference type="GO" id="GO:0012505">
    <property type="term" value="C:endomembrane system"/>
    <property type="evidence" value="ECO:0007669"/>
    <property type="project" value="UniProtKB-SubCell"/>
</dbReference>
<evidence type="ECO:0000256" key="2">
    <source>
        <dbReference type="ARBA" id="ARBA00022448"/>
    </source>
</evidence>
<name>A0A067PYK4_9AGAM</name>
<dbReference type="InterPro" id="IPR036259">
    <property type="entry name" value="MFS_trans_sf"/>
</dbReference>
<feature type="transmembrane region" description="Helical" evidence="6">
    <location>
        <begin position="50"/>
        <end position="73"/>
    </location>
</feature>
<dbReference type="OrthoDB" id="3437016at2759"/>
<dbReference type="GO" id="GO:0005886">
    <property type="term" value="C:plasma membrane"/>
    <property type="evidence" value="ECO:0007669"/>
    <property type="project" value="TreeGrafter"/>
</dbReference>
<dbReference type="GO" id="GO:0015174">
    <property type="term" value="F:basic amino acid transmembrane transporter activity"/>
    <property type="evidence" value="ECO:0007669"/>
    <property type="project" value="TreeGrafter"/>
</dbReference>
<feature type="non-terminal residue" evidence="8">
    <location>
        <position position="1"/>
    </location>
</feature>
<keyword evidence="2" id="KW-0813">Transport</keyword>
<evidence type="ECO:0000256" key="5">
    <source>
        <dbReference type="ARBA" id="ARBA00023136"/>
    </source>
</evidence>
<dbReference type="PANTHER" id="PTHR23501:SF191">
    <property type="entry name" value="VACUOLAR BASIC AMINO ACID TRANSPORTER 4"/>
    <property type="match status" value="1"/>
</dbReference>
<keyword evidence="5 6" id="KW-0472">Membrane</keyword>
<dbReference type="InParanoid" id="A0A067PYK4"/>
<keyword evidence="9" id="KW-1185">Reference proteome</keyword>
<dbReference type="Gene3D" id="1.20.1250.20">
    <property type="entry name" value="MFS general substrate transporter like domains"/>
    <property type="match status" value="1"/>
</dbReference>
<protein>
    <recommendedName>
        <fullName evidence="7">Major facilitator superfamily (MFS) profile domain-containing protein</fullName>
    </recommendedName>
</protein>
<gene>
    <name evidence="8" type="ORF">JAAARDRAFT_126744</name>
</gene>
<comment type="subcellular location">
    <subcellularLocation>
        <location evidence="1">Endomembrane system</location>
        <topology evidence="1">Multi-pass membrane protein</topology>
    </subcellularLocation>
</comment>
<dbReference type="STRING" id="933084.A0A067PYK4"/>